<protein>
    <submittedName>
        <fullName evidence="1">Uncharacterized protein</fullName>
    </submittedName>
</protein>
<reference evidence="1 2" key="1">
    <citation type="journal article" date="2020" name="ISME J.">
        <title>Comparative genomics reveals insights into cyanobacterial evolution and habitat adaptation.</title>
        <authorList>
            <person name="Chen M.Y."/>
            <person name="Teng W.K."/>
            <person name="Zhao L."/>
            <person name="Hu C.X."/>
            <person name="Zhou Y.K."/>
            <person name="Han B.P."/>
            <person name="Song L.R."/>
            <person name="Shu W.S."/>
        </authorList>
    </citation>
    <scope>NUCLEOTIDE SEQUENCE [LARGE SCALE GENOMIC DNA]</scope>
    <source>
        <strain evidence="1 2">FACHB-248</strain>
    </source>
</reference>
<evidence type="ECO:0000313" key="1">
    <source>
        <dbReference type="EMBL" id="MBD2605834.1"/>
    </source>
</evidence>
<organism evidence="1 2">
    <name type="scientific">Scytonema hofmannii FACHB-248</name>
    <dbReference type="NCBI Taxonomy" id="1842502"/>
    <lineage>
        <taxon>Bacteria</taxon>
        <taxon>Bacillati</taxon>
        <taxon>Cyanobacteriota</taxon>
        <taxon>Cyanophyceae</taxon>
        <taxon>Nostocales</taxon>
        <taxon>Scytonemataceae</taxon>
        <taxon>Scytonema</taxon>
    </lineage>
</organism>
<evidence type="ECO:0000313" key="2">
    <source>
        <dbReference type="Proteomes" id="UP000660380"/>
    </source>
</evidence>
<keyword evidence="2" id="KW-1185">Reference proteome</keyword>
<dbReference type="EMBL" id="JACJTA010000029">
    <property type="protein sequence ID" value="MBD2605834.1"/>
    <property type="molecule type" value="Genomic_DNA"/>
</dbReference>
<gene>
    <name evidence="1" type="ORF">H6G81_15235</name>
</gene>
<accession>A0ABR8GRL0</accession>
<dbReference type="Proteomes" id="UP000660380">
    <property type="component" value="Unassembled WGS sequence"/>
</dbReference>
<proteinExistence type="predicted"/>
<sequence>MLLLTIEDEDFIFASLKTIGLFLSPPNKNVSFNTSIYQGKGIKLGVGTILIFDKAVSTKSHTQTFSCQSSVMTKGKNLPLTYSQATAFSLTLRLSSLPLHQRESDRIAAGQAQT</sequence>
<dbReference type="RefSeq" id="WP_029634058.1">
    <property type="nucleotide sequence ID" value="NZ_JACJTA010000029.1"/>
</dbReference>
<name>A0ABR8GRL0_9CYAN</name>
<comment type="caution">
    <text evidence="1">The sequence shown here is derived from an EMBL/GenBank/DDBJ whole genome shotgun (WGS) entry which is preliminary data.</text>
</comment>